<dbReference type="InterPro" id="IPR050166">
    <property type="entry name" value="ABC_transporter_ATP-bind"/>
</dbReference>
<feature type="domain" description="ABC transporter" evidence="4">
    <location>
        <begin position="4"/>
        <end position="235"/>
    </location>
</feature>
<dbReference type="PROSITE" id="PS00211">
    <property type="entry name" value="ABC_TRANSPORTER_1"/>
    <property type="match status" value="1"/>
</dbReference>
<dbReference type="PROSITE" id="PS50893">
    <property type="entry name" value="ABC_TRANSPORTER_2"/>
    <property type="match status" value="1"/>
</dbReference>
<keyword evidence="6" id="KW-1185">Reference proteome</keyword>
<keyword evidence="1" id="KW-0813">Transport</keyword>
<keyword evidence="2" id="KW-0547">Nucleotide-binding</keyword>
<dbReference type="InterPro" id="IPR027417">
    <property type="entry name" value="P-loop_NTPase"/>
</dbReference>
<dbReference type="GO" id="GO:0005524">
    <property type="term" value="F:ATP binding"/>
    <property type="evidence" value="ECO:0007669"/>
    <property type="project" value="UniProtKB-KW"/>
</dbReference>
<accession>A0A923E831</accession>
<dbReference type="InterPro" id="IPR017871">
    <property type="entry name" value="ABC_transporter-like_CS"/>
</dbReference>
<dbReference type="SUPFAM" id="SSF52540">
    <property type="entry name" value="P-loop containing nucleoside triphosphate hydrolases"/>
    <property type="match status" value="1"/>
</dbReference>
<keyword evidence="3 5" id="KW-0067">ATP-binding</keyword>
<gene>
    <name evidence="5" type="ORF">HGG79_10935</name>
</gene>
<evidence type="ECO:0000313" key="6">
    <source>
        <dbReference type="Proteomes" id="UP000563151"/>
    </source>
</evidence>
<dbReference type="PANTHER" id="PTHR42788">
    <property type="entry name" value="TAURINE IMPORT ATP-BINDING PROTEIN-RELATED"/>
    <property type="match status" value="1"/>
</dbReference>
<evidence type="ECO:0000256" key="3">
    <source>
        <dbReference type="ARBA" id="ARBA00022840"/>
    </source>
</evidence>
<evidence type="ECO:0000259" key="4">
    <source>
        <dbReference type="PROSITE" id="PS50893"/>
    </source>
</evidence>
<dbReference type="GO" id="GO:0016887">
    <property type="term" value="F:ATP hydrolysis activity"/>
    <property type="evidence" value="ECO:0007669"/>
    <property type="project" value="InterPro"/>
</dbReference>
<evidence type="ECO:0000256" key="1">
    <source>
        <dbReference type="ARBA" id="ARBA00022448"/>
    </source>
</evidence>
<dbReference type="Gene3D" id="3.40.50.300">
    <property type="entry name" value="P-loop containing nucleotide triphosphate hydrolases"/>
    <property type="match status" value="1"/>
</dbReference>
<sequence>MNKVEIKHIYMNYHSLKSSTIALNNINFSVKDGEFLSIVGPSGCGKSTILNIIAGLLKPSSGEVYIDNELVDKVSPKVGYMFQKDQLFEWLTVWENILIGIKIQHKLNNEIKDKINNLLKNYNLWDFKNHHPSELSGGMRQRVALIRTLALSPEVLLLDEPFSALDFQTRLNVSDEIYKILKKENKTIIMVTHDLSEAISMSDRILVLSNRPAKIKKELNINFSLECNSPLKCREAPEFRGYFNELWKELNS</sequence>
<dbReference type="PANTHER" id="PTHR42788:SF21">
    <property type="entry name" value="ABC TRANSPORTER ATP-BINDING PROTEIN"/>
    <property type="match status" value="1"/>
</dbReference>
<comment type="caution">
    <text evidence="5">The sequence shown here is derived from an EMBL/GenBank/DDBJ whole genome shotgun (WGS) entry which is preliminary data.</text>
</comment>
<dbReference type="CDD" id="cd03293">
    <property type="entry name" value="ABC_NrtD_SsuB_transporters"/>
    <property type="match status" value="1"/>
</dbReference>
<proteinExistence type="predicted"/>
<protein>
    <submittedName>
        <fullName evidence="5">ABC transporter ATP-binding protein</fullName>
    </submittedName>
</protein>
<name>A0A923E831_CLOTT</name>
<dbReference type="Pfam" id="PF00005">
    <property type="entry name" value="ABC_tran"/>
    <property type="match status" value="1"/>
</dbReference>
<evidence type="ECO:0000256" key="2">
    <source>
        <dbReference type="ARBA" id="ARBA00022741"/>
    </source>
</evidence>
<organism evidence="5 6">
    <name type="scientific">Clostridium tetanomorphum</name>
    <dbReference type="NCBI Taxonomy" id="1553"/>
    <lineage>
        <taxon>Bacteria</taxon>
        <taxon>Bacillati</taxon>
        <taxon>Bacillota</taxon>
        <taxon>Clostridia</taxon>
        <taxon>Eubacteriales</taxon>
        <taxon>Clostridiaceae</taxon>
        <taxon>Clostridium</taxon>
    </lineage>
</organism>
<dbReference type="InterPro" id="IPR003439">
    <property type="entry name" value="ABC_transporter-like_ATP-bd"/>
</dbReference>
<dbReference type="InterPro" id="IPR003593">
    <property type="entry name" value="AAA+_ATPase"/>
</dbReference>
<dbReference type="SMART" id="SM00382">
    <property type="entry name" value="AAA"/>
    <property type="match status" value="1"/>
</dbReference>
<reference evidence="5 6" key="1">
    <citation type="submission" date="2020-04" db="EMBL/GenBank/DDBJ databases">
        <title>Genomic insights into acetone-butanol-ethanol (ABE) fermentation by sequencing solventogenic clostridia strains.</title>
        <authorList>
            <person name="Brown S."/>
        </authorList>
    </citation>
    <scope>NUCLEOTIDE SEQUENCE [LARGE SCALE GENOMIC DNA]</scope>
    <source>
        <strain evidence="5 6">DJ011</strain>
    </source>
</reference>
<dbReference type="Proteomes" id="UP000563151">
    <property type="component" value="Unassembled WGS sequence"/>
</dbReference>
<dbReference type="AlphaFoldDB" id="A0A923E831"/>
<dbReference type="RefSeq" id="WP_035150692.1">
    <property type="nucleotide sequence ID" value="NZ_JAAZWO010000012.1"/>
</dbReference>
<evidence type="ECO:0000313" key="5">
    <source>
        <dbReference type="EMBL" id="MBC2398282.1"/>
    </source>
</evidence>
<dbReference type="EMBL" id="JAAZWO010000012">
    <property type="protein sequence ID" value="MBC2398282.1"/>
    <property type="molecule type" value="Genomic_DNA"/>
</dbReference>